<name>A0ACB6ZIC9_THEGA</name>
<dbReference type="EMBL" id="MU117999">
    <property type="protein sequence ID" value="KAF9649312.1"/>
    <property type="molecule type" value="Genomic_DNA"/>
</dbReference>
<evidence type="ECO:0000313" key="1">
    <source>
        <dbReference type="EMBL" id="KAF9649312.1"/>
    </source>
</evidence>
<comment type="caution">
    <text evidence="1">The sequence shown here is derived from an EMBL/GenBank/DDBJ whole genome shotgun (WGS) entry which is preliminary data.</text>
</comment>
<organism evidence="1 2">
    <name type="scientific">Thelephora ganbajun</name>
    <name type="common">Ganba fungus</name>
    <dbReference type="NCBI Taxonomy" id="370292"/>
    <lineage>
        <taxon>Eukaryota</taxon>
        <taxon>Fungi</taxon>
        <taxon>Dikarya</taxon>
        <taxon>Basidiomycota</taxon>
        <taxon>Agaricomycotina</taxon>
        <taxon>Agaricomycetes</taxon>
        <taxon>Thelephorales</taxon>
        <taxon>Thelephoraceae</taxon>
        <taxon>Thelephora</taxon>
    </lineage>
</organism>
<reference evidence="1" key="2">
    <citation type="journal article" date="2020" name="Nat. Commun.">
        <title>Large-scale genome sequencing of mycorrhizal fungi provides insights into the early evolution of symbiotic traits.</title>
        <authorList>
            <person name="Miyauchi S."/>
            <person name="Kiss E."/>
            <person name="Kuo A."/>
            <person name="Drula E."/>
            <person name="Kohler A."/>
            <person name="Sanchez-Garcia M."/>
            <person name="Morin E."/>
            <person name="Andreopoulos B."/>
            <person name="Barry K.W."/>
            <person name="Bonito G."/>
            <person name="Buee M."/>
            <person name="Carver A."/>
            <person name="Chen C."/>
            <person name="Cichocki N."/>
            <person name="Clum A."/>
            <person name="Culley D."/>
            <person name="Crous P.W."/>
            <person name="Fauchery L."/>
            <person name="Girlanda M."/>
            <person name="Hayes R.D."/>
            <person name="Keri Z."/>
            <person name="LaButti K."/>
            <person name="Lipzen A."/>
            <person name="Lombard V."/>
            <person name="Magnuson J."/>
            <person name="Maillard F."/>
            <person name="Murat C."/>
            <person name="Nolan M."/>
            <person name="Ohm R.A."/>
            <person name="Pangilinan J."/>
            <person name="Pereira M.F."/>
            <person name="Perotto S."/>
            <person name="Peter M."/>
            <person name="Pfister S."/>
            <person name="Riley R."/>
            <person name="Sitrit Y."/>
            <person name="Stielow J.B."/>
            <person name="Szollosi G."/>
            <person name="Zifcakova L."/>
            <person name="Stursova M."/>
            <person name="Spatafora J.W."/>
            <person name="Tedersoo L."/>
            <person name="Vaario L.M."/>
            <person name="Yamada A."/>
            <person name="Yan M."/>
            <person name="Wang P."/>
            <person name="Xu J."/>
            <person name="Bruns T."/>
            <person name="Baldrian P."/>
            <person name="Vilgalys R."/>
            <person name="Dunand C."/>
            <person name="Henrissat B."/>
            <person name="Grigoriev I.V."/>
            <person name="Hibbett D."/>
            <person name="Nagy L.G."/>
            <person name="Martin F.M."/>
        </authorList>
    </citation>
    <scope>NUCLEOTIDE SEQUENCE</scope>
    <source>
        <strain evidence="1">P2</strain>
    </source>
</reference>
<proteinExistence type="predicted"/>
<accession>A0ACB6ZIC9</accession>
<protein>
    <submittedName>
        <fullName evidence="1">Uncharacterized protein</fullName>
    </submittedName>
</protein>
<sequence length="108" mass="12260">MPFSAPTPIQPLLLFYHPFAKKHPSKYRGKTTSRPSEHIVRRPHAYDLWFRSGFPVRLYSHSSTSSLNRPSATKPGGRGDRITPRATSRLPHLGVLYRATGERPRVPT</sequence>
<keyword evidence="2" id="KW-1185">Reference proteome</keyword>
<gene>
    <name evidence="1" type="ORF">BDM02DRAFT_3113896</name>
</gene>
<reference evidence="1" key="1">
    <citation type="submission" date="2019-10" db="EMBL/GenBank/DDBJ databases">
        <authorList>
            <consortium name="DOE Joint Genome Institute"/>
            <person name="Kuo A."/>
            <person name="Miyauchi S."/>
            <person name="Kiss E."/>
            <person name="Drula E."/>
            <person name="Kohler A."/>
            <person name="Sanchez-Garcia M."/>
            <person name="Andreopoulos B."/>
            <person name="Barry K.W."/>
            <person name="Bonito G."/>
            <person name="Buee M."/>
            <person name="Carver A."/>
            <person name="Chen C."/>
            <person name="Cichocki N."/>
            <person name="Clum A."/>
            <person name="Culley D."/>
            <person name="Crous P.W."/>
            <person name="Fauchery L."/>
            <person name="Girlanda M."/>
            <person name="Hayes R."/>
            <person name="Keri Z."/>
            <person name="Labutti K."/>
            <person name="Lipzen A."/>
            <person name="Lombard V."/>
            <person name="Magnuson J."/>
            <person name="Maillard F."/>
            <person name="Morin E."/>
            <person name="Murat C."/>
            <person name="Nolan M."/>
            <person name="Ohm R."/>
            <person name="Pangilinan J."/>
            <person name="Pereira M."/>
            <person name="Perotto S."/>
            <person name="Peter M."/>
            <person name="Riley R."/>
            <person name="Sitrit Y."/>
            <person name="Stielow B."/>
            <person name="Szollosi G."/>
            <person name="Zifcakova L."/>
            <person name="Stursova M."/>
            <person name="Spatafora J.W."/>
            <person name="Tedersoo L."/>
            <person name="Vaario L.-M."/>
            <person name="Yamada A."/>
            <person name="Yan M."/>
            <person name="Wang P."/>
            <person name="Xu J."/>
            <person name="Bruns T."/>
            <person name="Baldrian P."/>
            <person name="Vilgalys R."/>
            <person name="Henrissat B."/>
            <person name="Grigoriev I.V."/>
            <person name="Hibbett D."/>
            <person name="Nagy L.G."/>
            <person name="Martin F.M."/>
        </authorList>
    </citation>
    <scope>NUCLEOTIDE SEQUENCE</scope>
    <source>
        <strain evidence="1">P2</strain>
    </source>
</reference>
<dbReference type="Proteomes" id="UP000886501">
    <property type="component" value="Unassembled WGS sequence"/>
</dbReference>
<evidence type="ECO:0000313" key="2">
    <source>
        <dbReference type="Proteomes" id="UP000886501"/>
    </source>
</evidence>